<sequence>MVCELDKSWLDPPKQTNLNHTSSSTVAVTISILKQDDLEDPFALLDGGLKFVKPNKRQKSKSPEVNLKKRKIEKPIDDKLRQTVLDRFNFDVDIFEIYHILRISKSNFIPIPRFLAISNGMCTADDRKSAIFSIFSRRKELCIKSESLHLAIGILDKCLDKLAVSPETISDLAVVSLILATKQEQVEILTIKDVIKFGLIRGKSVSEICKLERLIFTTVSFHISFPTPFAFINYLLAVLDAKKMNINLAHYLIELALLSINIRKFKSEEVAHAATCLSLAISSKSPIDDLRQTEKSLKSFSLIVEGTTRHIMKQLLEMYKLALHEVHEIYVEFESNERDTVSMFQINSDLEKFLMK</sequence>
<dbReference type="SUPFAM" id="SSF47954">
    <property type="entry name" value="Cyclin-like"/>
    <property type="match status" value="2"/>
</dbReference>
<reference evidence="3" key="1">
    <citation type="submission" date="2022-11" db="EMBL/GenBank/DDBJ databases">
        <authorList>
            <person name="Kikuchi T."/>
        </authorList>
    </citation>
    <scope>NUCLEOTIDE SEQUENCE</scope>
    <source>
        <strain evidence="3">PS1010</strain>
    </source>
</reference>
<dbReference type="InterPro" id="IPR036915">
    <property type="entry name" value="Cyclin-like_sf"/>
</dbReference>
<evidence type="ECO:0000256" key="1">
    <source>
        <dbReference type="ARBA" id="ARBA00023127"/>
    </source>
</evidence>
<dbReference type="OrthoDB" id="5590282at2759"/>
<dbReference type="Proteomes" id="UP001152747">
    <property type="component" value="Unassembled WGS sequence"/>
</dbReference>
<dbReference type="Gene3D" id="1.10.472.10">
    <property type="entry name" value="Cyclin-like"/>
    <property type="match status" value="2"/>
</dbReference>
<dbReference type="Pfam" id="PF02984">
    <property type="entry name" value="Cyclin_C"/>
    <property type="match status" value="1"/>
</dbReference>
<dbReference type="PANTHER" id="PTHR10177">
    <property type="entry name" value="CYCLINS"/>
    <property type="match status" value="1"/>
</dbReference>
<dbReference type="InterPro" id="IPR004367">
    <property type="entry name" value="Cyclin_C-dom"/>
</dbReference>
<dbReference type="SMART" id="SM01332">
    <property type="entry name" value="Cyclin_C"/>
    <property type="match status" value="1"/>
</dbReference>
<proteinExistence type="predicted"/>
<evidence type="ECO:0000313" key="4">
    <source>
        <dbReference type="Proteomes" id="UP001152747"/>
    </source>
</evidence>
<evidence type="ECO:0000259" key="2">
    <source>
        <dbReference type="SMART" id="SM01332"/>
    </source>
</evidence>
<feature type="domain" description="Cyclin C-terminal" evidence="2">
    <location>
        <begin position="226"/>
        <end position="347"/>
    </location>
</feature>
<dbReference type="InterPro" id="IPR006671">
    <property type="entry name" value="Cyclin_N"/>
</dbReference>
<keyword evidence="4" id="KW-1185">Reference proteome</keyword>
<dbReference type="AlphaFoldDB" id="A0A9P1INH5"/>
<comment type="caution">
    <text evidence="3">The sequence shown here is derived from an EMBL/GenBank/DDBJ whole genome shotgun (WGS) entry which is preliminary data.</text>
</comment>
<dbReference type="EMBL" id="CANHGI010000004">
    <property type="protein sequence ID" value="CAI5448530.1"/>
    <property type="molecule type" value="Genomic_DNA"/>
</dbReference>
<gene>
    <name evidence="3" type="ORF">CAMP_LOCUS11167</name>
</gene>
<dbReference type="Pfam" id="PF00134">
    <property type="entry name" value="Cyclin_N"/>
    <property type="match status" value="1"/>
</dbReference>
<accession>A0A9P1INH5</accession>
<protein>
    <recommendedName>
        <fullName evidence="2">Cyclin C-terminal domain-containing protein</fullName>
    </recommendedName>
</protein>
<evidence type="ECO:0000313" key="3">
    <source>
        <dbReference type="EMBL" id="CAI5448530.1"/>
    </source>
</evidence>
<dbReference type="CDD" id="cd20537">
    <property type="entry name" value="CYCLIN_CCNO-like_rpt2"/>
    <property type="match status" value="1"/>
</dbReference>
<organism evidence="3 4">
    <name type="scientific">Caenorhabditis angaria</name>
    <dbReference type="NCBI Taxonomy" id="860376"/>
    <lineage>
        <taxon>Eukaryota</taxon>
        <taxon>Metazoa</taxon>
        <taxon>Ecdysozoa</taxon>
        <taxon>Nematoda</taxon>
        <taxon>Chromadorea</taxon>
        <taxon>Rhabditida</taxon>
        <taxon>Rhabditina</taxon>
        <taxon>Rhabditomorpha</taxon>
        <taxon>Rhabditoidea</taxon>
        <taxon>Rhabditidae</taxon>
        <taxon>Peloderinae</taxon>
        <taxon>Caenorhabditis</taxon>
    </lineage>
</organism>
<dbReference type="InterPro" id="IPR039361">
    <property type="entry name" value="Cyclin"/>
</dbReference>
<keyword evidence="1" id="KW-0195">Cyclin</keyword>
<name>A0A9P1INH5_9PELO</name>